<dbReference type="EMBL" id="JAHESC010000030">
    <property type="protein sequence ID" value="MBT1688767.1"/>
    <property type="molecule type" value="Genomic_DNA"/>
</dbReference>
<evidence type="ECO:0000256" key="4">
    <source>
        <dbReference type="ARBA" id="ARBA00022801"/>
    </source>
</evidence>
<proteinExistence type="inferred from homology"/>
<feature type="transmembrane region" description="Helical" evidence="7">
    <location>
        <begin position="110"/>
        <end position="132"/>
    </location>
</feature>
<sequence>MNPYRVRHRREYYRFITSGFIHLDHIHIIFNMFSLYFFGTAMETVFSTIFGPLGYLYFIALYILGIIVSDIPTFFKHQNNPRYNALGASGGVASVIFAFVIFLPLEDICIYFAFCFPGFIMGTAYLVFSWYQGKKANDNINHDAHLYGALFGLVFCIVLYPRVLPEFVEQLKNWRMFQ</sequence>
<feature type="transmembrane region" description="Helical" evidence="7">
    <location>
        <begin position="144"/>
        <end position="163"/>
    </location>
</feature>
<evidence type="ECO:0000313" key="10">
    <source>
        <dbReference type="Proteomes" id="UP001319180"/>
    </source>
</evidence>
<protein>
    <submittedName>
        <fullName evidence="9">Rhomboid family intramembrane serine protease</fullName>
    </submittedName>
</protein>
<evidence type="ECO:0000259" key="8">
    <source>
        <dbReference type="Pfam" id="PF01694"/>
    </source>
</evidence>
<name>A0AAP2DG74_9BACT</name>
<keyword evidence="4" id="KW-0378">Hydrolase</keyword>
<comment type="caution">
    <text evidence="9">The sequence shown here is derived from an EMBL/GenBank/DDBJ whole genome shotgun (WGS) entry which is preliminary data.</text>
</comment>
<evidence type="ECO:0000256" key="5">
    <source>
        <dbReference type="ARBA" id="ARBA00022989"/>
    </source>
</evidence>
<reference evidence="9 10" key="1">
    <citation type="submission" date="2021-05" db="EMBL/GenBank/DDBJ databases">
        <title>A Polyphasic approach of four new species of the genus Ohtaekwangia: Ohtaekwangia histidinii sp. nov., Ohtaekwangia cretensis sp. nov., Ohtaekwangia indiensis sp. nov., Ohtaekwangia reichenbachii sp. nov. from diverse environment.</title>
        <authorList>
            <person name="Octaviana S."/>
        </authorList>
    </citation>
    <scope>NUCLEOTIDE SEQUENCE [LARGE SCALE GENOMIC DNA]</scope>
    <source>
        <strain evidence="9 10">PWU37</strain>
    </source>
</reference>
<keyword evidence="5 7" id="KW-1133">Transmembrane helix</keyword>
<feature type="transmembrane region" description="Helical" evidence="7">
    <location>
        <begin position="83"/>
        <end position="104"/>
    </location>
</feature>
<dbReference type="PANTHER" id="PTHR43731:SF14">
    <property type="entry name" value="PRESENILIN-ASSOCIATED RHOMBOID-LIKE PROTEIN, MITOCHONDRIAL"/>
    <property type="match status" value="1"/>
</dbReference>
<dbReference type="InterPro" id="IPR022764">
    <property type="entry name" value="Peptidase_S54_rhomboid_dom"/>
</dbReference>
<feature type="transmembrane region" description="Helical" evidence="7">
    <location>
        <begin position="49"/>
        <end position="71"/>
    </location>
</feature>
<dbReference type="InterPro" id="IPR035952">
    <property type="entry name" value="Rhomboid-like_sf"/>
</dbReference>
<keyword evidence="9" id="KW-0645">Protease</keyword>
<dbReference type="GO" id="GO:0004252">
    <property type="term" value="F:serine-type endopeptidase activity"/>
    <property type="evidence" value="ECO:0007669"/>
    <property type="project" value="InterPro"/>
</dbReference>
<dbReference type="GO" id="GO:0016020">
    <property type="term" value="C:membrane"/>
    <property type="evidence" value="ECO:0007669"/>
    <property type="project" value="UniProtKB-SubCell"/>
</dbReference>
<dbReference type="InterPro" id="IPR050925">
    <property type="entry name" value="Rhomboid_protease_S54"/>
</dbReference>
<dbReference type="AlphaFoldDB" id="A0AAP2DG74"/>
<evidence type="ECO:0000256" key="7">
    <source>
        <dbReference type="SAM" id="Phobius"/>
    </source>
</evidence>
<keyword evidence="3 7" id="KW-0812">Transmembrane</keyword>
<dbReference type="Gene3D" id="1.20.1540.10">
    <property type="entry name" value="Rhomboid-like"/>
    <property type="match status" value="1"/>
</dbReference>
<evidence type="ECO:0000256" key="2">
    <source>
        <dbReference type="ARBA" id="ARBA00009045"/>
    </source>
</evidence>
<keyword evidence="6 7" id="KW-0472">Membrane</keyword>
<dbReference type="Pfam" id="PF01694">
    <property type="entry name" value="Rhomboid"/>
    <property type="match status" value="1"/>
</dbReference>
<feature type="transmembrane region" description="Helical" evidence="7">
    <location>
        <begin position="12"/>
        <end position="37"/>
    </location>
</feature>
<gene>
    <name evidence="9" type="ORF">KK078_19510</name>
</gene>
<evidence type="ECO:0000256" key="3">
    <source>
        <dbReference type="ARBA" id="ARBA00022692"/>
    </source>
</evidence>
<dbReference type="Proteomes" id="UP001319180">
    <property type="component" value="Unassembled WGS sequence"/>
</dbReference>
<comment type="subcellular location">
    <subcellularLocation>
        <location evidence="1">Membrane</location>
        <topology evidence="1">Multi-pass membrane protein</topology>
    </subcellularLocation>
</comment>
<feature type="domain" description="Peptidase S54 rhomboid" evidence="8">
    <location>
        <begin position="10"/>
        <end position="161"/>
    </location>
</feature>
<evidence type="ECO:0000256" key="6">
    <source>
        <dbReference type="ARBA" id="ARBA00023136"/>
    </source>
</evidence>
<accession>A0AAP2DG74</accession>
<organism evidence="9 10">
    <name type="scientific">Dawidia soli</name>
    <dbReference type="NCBI Taxonomy" id="2782352"/>
    <lineage>
        <taxon>Bacteria</taxon>
        <taxon>Pseudomonadati</taxon>
        <taxon>Bacteroidota</taxon>
        <taxon>Cytophagia</taxon>
        <taxon>Cytophagales</taxon>
        <taxon>Chryseotaleaceae</taxon>
        <taxon>Dawidia</taxon>
    </lineage>
</organism>
<dbReference type="PANTHER" id="PTHR43731">
    <property type="entry name" value="RHOMBOID PROTEASE"/>
    <property type="match status" value="1"/>
</dbReference>
<evidence type="ECO:0000256" key="1">
    <source>
        <dbReference type="ARBA" id="ARBA00004141"/>
    </source>
</evidence>
<keyword evidence="10" id="KW-1185">Reference proteome</keyword>
<comment type="similarity">
    <text evidence="2">Belongs to the peptidase S54 family.</text>
</comment>
<evidence type="ECO:0000313" key="9">
    <source>
        <dbReference type="EMBL" id="MBT1688767.1"/>
    </source>
</evidence>
<dbReference type="GO" id="GO:0006508">
    <property type="term" value="P:proteolysis"/>
    <property type="evidence" value="ECO:0007669"/>
    <property type="project" value="UniProtKB-KW"/>
</dbReference>
<dbReference type="SUPFAM" id="SSF144091">
    <property type="entry name" value="Rhomboid-like"/>
    <property type="match status" value="1"/>
</dbReference>